<keyword evidence="2" id="KW-1133">Transmembrane helix</keyword>
<keyword evidence="2" id="KW-0472">Membrane</keyword>
<protein>
    <submittedName>
        <fullName evidence="3">Uncharacterized protein</fullName>
    </submittedName>
</protein>
<organism evidence="3 4">
    <name type="scientific">Glomus cerebriforme</name>
    <dbReference type="NCBI Taxonomy" id="658196"/>
    <lineage>
        <taxon>Eukaryota</taxon>
        <taxon>Fungi</taxon>
        <taxon>Fungi incertae sedis</taxon>
        <taxon>Mucoromycota</taxon>
        <taxon>Glomeromycotina</taxon>
        <taxon>Glomeromycetes</taxon>
        <taxon>Glomerales</taxon>
        <taxon>Glomeraceae</taxon>
        <taxon>Glomus</taxon>
    </lineage>
</organism>
<feature type="transmembrane region" description="Helical" evidence="2">
    <location>
        <begin position="68"/>
        <end position="87"/>
    </location>
</feature>
<feature type="compositionally biased region" description="Polar residues" evidence="1">
    <location>
        <begin position="224"/>
        <end position="241"/>
    </location>
</feature>
<dbReference type="EMBL" id="QKYT01000681">
    <property type="protein sequence ID" value="RIA82275.1"/>
    <property type="molecule type" value="Genomic_DNA"/>
</dbReference>
<feature type="transmembrane region" description="Helical" evidence="2">
    <location>
        <begin position="93"/>
        <end position="114"/>
    </location>
</feature>
<evidence type="ECO:0000256" key="2">
    <source>
        <dbReference type="SAM" id="Phobius"/>
    </source>
</evidence>
<reference evidence="3 4" key="1">
    <citation type="submission" date="2018-06" db="EMBL/GenBank/DDBJ databases">
        <title>Comparative genomics reveals the genomic features of Rhizophagus irregularis, R. cerebriforme, R. diaphanum and Gigaspora rosea, and their symbiotic lifestyle signature.</title>
        <authorList>
            <person name="Morin E."/>
            <person name="San Clemente H."/>
            <person name="Chen E.C.H."/>
            <person name="De La Providencia I."/>
            <person name="Hainaut M."/>
            <person name="Kuo A."/>
            <person name="Kohler A."/>
            <person name="Murat C."/>
            <person name="Tang N."/>
            <person name="Roy S."/>
            <person name="Loubradou J."/>
            <person name="Henrissat B."/>
            <person name="Grigoriev I.V."/>
            <person name="Corradi N."/>
            <person name="Roux C."/>
            <person name="Martin F.M."/>
        </authorList>
    </citation>
    <scope>NUCLEOTIDE SEQUENCE [LARGE SCALE GENOMIC DNA]</scope>
    <source>
        <strain evidence="3 4">DAOM 227022</strain>
    </source>
</reference>
<feature type="region of interest" description="Disordered" evidence="1">
    <location>
        <begin position="224"/>
        <end position="258"/>
    </location>
</feature>
<dbReference type="Proteomes" id="UP000265703">
    <property type="component" value="Unassembled WGS sequence"/>
</dbReference>
<gene>
    <name evidence="3" type="ORF">C1645_835591</name>
</gene>
<name>A0A397SDD5_9GLOM</name>
<dbReference type="OrthoDB" id="2364454at2759"/>
<accession>A0A397SDD5</accession>
<comment type="caution">
    <text evidence="3">The sequence shown here is derived from an EMBL/GenBank/DDBJ whole genome shotgun (WGS) entry which is preliminary data.</text>
</comment>
<proteinExistence type="predicted"/>
<dbReference type="AlphaFoldDB" id="A0A397SDD5"/>
<evidence type="ECO:0000313" key="4">
    <source>
        <dbReference type="Proteomes" id="UP000265703"/>
    </source>
</evidence>
<evidence type="ECO:0000313" key="3">
    <source>
        <dbReference type="EMBL" id="RIA82275.1"/>
    </source>
</evidence>
<evidence type="ECO:0000256" key="1">
    <source>
        <dbReference type="SAM" id="MobiDB-lite"/>
    </source>
</evidence>
<sequence>MKIVLTPLIEENTLDCNYFTPTYFFDTEWCLDLHGYLTRKQLDSRLEEINKIVMENPLLSERAKKSMLYAFVVIFVILIILIIVAALNKVIGLAGPIVVEVLITIGFFIGRYLVDKVAKIRSDKFFKAINEKFKEFNSNDNPVANWRLVWRKVLTHYKVEMKFTNNGMKGKSTPKYAEHAEIVLEINDALSGITKNDVRIKLDELGFYTPCKIGDIDLDEKDTSSLIPSNGRLPNSQTTSPFDEKGLPPPPNSNYSYV</sequence>
<keyword evidence="2" id="KW-0812">Transmembrane</keyword>
<keyword evidence="4" id="KW-1185">Reference proteome</keyword>